<reference evidence="2" key="1">
    <citation type="submission" date="2013-09" db="EMBL/GenBank/DDBJ databases">
        <title>Corchorus olitorius genome sequencing.</title>
        <authorList>
            <person name="Alam M."/>
            <person name="Haque M.S."/>
            <person name="Islam M.S."/>
            <person name="Emdad E.M."/>
            <person name="Islam M.M."/>
            <person name="Ahmed B."/>
            <person name="Halim A."/>
            <person name="Hossen Q.M.M."/>
            <person name="Hossain M.Z."/>
            <person name="Ahmed R."/>
            <person name="Khan M.M."/>
            <person name="Islam R."/>
            <person name="Rashid M.M."/>
            <person name="Khan S.A."/>
            <person name="Rahman M.S."/>
            <person name="Alam M."/>
            <person name="Yahiya A.S."/>
            <person name="Khan M.S."/>
            <person name="Azam M.S."/>
            <person name="Haque T."/>
            <person name="Lashkar M.Z.H."/>
            <person name="Akhand A.I."/>
            <person name="Morshed G."/>
            <person name="Roy S."/>
            <person name="Uddin K.S."/>
            <person name="Rabeya T."/>
            <person name="Hossain A.S."/>
            <person name="Chowdhury A."/>
            <person name="Snigdha A.R."/>
            <person name="Mortoza M.S."/>
            <person name="Matin S.A."/>
            <person name="Hoque S.M.E."/>
            <person name="Islam M.K."/>
            <person name="Roy D.K."/>
            <person name="Haider R."/>
            <person name="Moosa M.M."/>
            <person name="Elias S.M."/>
            <person name="Hasan A.M."/>
            <person name="Jahan S."/>
            <person name="Shafiuddin M."/>
            <person name="Mahmood N."/>
            <person name="Shommy N.S."/>
        </authorList>
    </citation>
    <scope>NUCLEOTIDE SEQUENCE [LARGE SCALE GENOMIC DNA]</scope>
    <source>
        <strain evidence="2">cv. O-4</strain>
    </source>
</reference>
<dbReference type="AlphaFoldDB" id="A0A1R3KCP1"/>
<proteinExistence type="predicted"/>
<gene>
    <name evidence="1" type="ORF">COLO4_09249</name>
</gene>
<evidence type="ECO:0000313" key="2">
    <source>
        <dbReference type="Proteomes" id="UP000187203"/>
    </source>
</evidence>
<dbReference type="EMBL" id="AWUE01014172">
    <property type="protein sequence ID" value="OMP04845.1"/>
    <property type="molecule type" value="Genomic_DNA"/>
</dbReference>
<sequence>MTFRIQGAGNEHQLSGSIDNYIPTTIANNHPKTSLLRSSTKRTISVYFHQYWRRRNPIQLTNNRKTSWSR</sequence>
<keyword evidence="2" id="KW-1185">Reference proteome</keyword>
<accession>A0A1R3KCP1</accession>
<dbReference type="Proteomes" id="UP000187203">
    <property type="component" value="Unassembled WGS sequence"/>
</dbReference>
<organism evidence="1 2">
    <name type="scientific">Corchorus olitorius</name>
    <dbReference type="NCBI Taxonomy" id="93759"/>
    <lineage>
        <taxon>Eukaryota</taxon>
        <taxon>Viridiplantae</taxon>
        <taxon>Streptophyta</taxon>
        <taxon>Embryophyta</taxon>
        <taxon>Tracheophyta</taxon>
        <taxon>Spermatophyta</taxon>
        <taxon>Magnoliopsida</taxon>
        <taxon>eudicotyledons</taxon>
        <taxon>Gunneridae</taxon>
        <taxon>Pentapetalae</taxon>
        <taxon>rosids</taxon>
        <taxon>malvids</taxon>
        <taxon>Malvales</taxon>
        <taxon>Malvaceae</taxon>
        <taxon>Grewioideae</taxon>
        <taxon>Apeibeae</taxon>
        <taxon>Corchorus</taxon>
    </lineage>
</organism>
<name>A0A1R3KCP1_9ROSI</name>
<comment type="caution">
    <text evidence="1">The sequence shown here is derived from an EMBL/GenBank/DDBJ whole genome shotgun (WGS) entry which is preliminary data.</text>
</comment>
<evidence type="ECO:0000313" key="1">
    <source>
        <dbReference type="EMBL" id="OMP04845.1"/>
    </source>
</evidence>
<protein>
    <submittedName>
        <fullName evidence="1">Uncharacterized protein</fullName>
    </submittedName>
</protein>